<feature type="signal peptide" evidence="1">
    <location>
        <begin position="1"/>
        <end position="22"/>
    </location>
</feature>
<proteinExistence type="predicted"/>
<reference evidence="2 3" key="1">
    <citation type="journal article" date="2011" name="Stand. Genomic Sci.">
        <title>Complete genome sequence of Treponema succinifaciens type strain (6091).</title>
        <authorList>
            <person name="Han C."/>
            <person name="Gronow S."/>
            <person name="Teshima H."/>
            <person name="Lapidus A."/>
            <person name="Nolan M."/>
            <person name="Lucas S."/>
            <person name="Hammon N."/>
            <person name="Deshpande S."/>
            <person name="Cheng J.F."/>
            <person name="Zeytun A."/>
            <person name="Tapia R."/>
            <person name="Goodwin L."/>
            <person name="Pitluck S."/>
            <person name="Liolios K."/>
            <person name="Pagani I."/>
            <person name="Ivanova N."/>
            <person name="Mavromatis K."/>
            <person name="Mikhailova N."/>
            <person name="Huntemann M."/>
            <person name="Pati A."/>
            <person name="Chen A."/>
            <person name="Palaniappan K."/>
            <person name="Land M."/>
            <person name="Hauser L."/>
            <person name="Brambilla E.M."/>
            <person name="Rohde M."/>
            <person name="Goker M."/>
            <person name="Woyke T."/>
            <person name="Bristow J."/>
            <person name="Eisen J.A."/>
            <person name="Markowitz V."/>
            <person name="Hugenholtz P."/>
            <person name="Kyrpides N.C."/>
            <person name="Klenk H.P."/>
            <person name="Detter J.C."/>
        </authorList>
    </citation>
    <scope>NUCLEOTIDE SEQUENCE [LARGE SCALE GENOMIC DNA]</scope>
    <source>
        <strain evidence="3">ATCC 33096 / DSM 2489 / 6091</strain>
    </source>
</reference>
<keyword evidence="1" id="KW-0732">Signal</keyword>
<gene>
    <name evidence="2" type="ordered locus">Tresu_2035</name>
</gene>
<accession>F2NW53</accession>
<dbReference type="RefSeq" id="WP_013702164.1">
    <property type="nucleotide sequence ID" value="NC_015385.1"/>
</dbReference>
<reference evidence="3" key="2">
    <citation type="submission" date="2011-04" db="EMBL/GenBank/DDBJ databases">
        <title>The complete genome of chromosome of Treponema succinifaciens DSM 2489.</title>
        <authorList>
            <person name="Lucas S."/>
            <person name="Copeland A."/>
            <person name="Lapidus A."/>
            <person name="Bruce D."/>
            <person name="Goodwin L."/>
            <person name="Pitluck S."/>
            <person name="Peters L."/>
            <person name="Kyrpides N."/>
            <person name="Mavromatis K."/>
            <person name="Ivanova N."/>
            <person name="Ovchinnikova G."/>
            <person name="Teshima H."/>
            <person name="Detter J.C."/>
            <person name="Tapia R."/>
            <person name="Han C."/>
            <person name="Land M."/>
            <person name="Hauser L."/>
            <person name="Markowitz V."/>
            <person name="Cheng J.-F."/>
            <person name="Hugenholtz P."/>
            <person name="Woyke T."/>
            <person name="Wu D."/>
            <person name="Gronow S."/>
            <person name="Wellnitz S."/>
            <person name="Brambilla E."/>
            <person name="Klenk H.-P."/>
            <person name="Eisen J.A."/>
        </authorList>
    </citation>
    <scope>NUCLEOTIDE SEQUENCE [LARGE SCALE GENOMIC DNA]</scope>
    <source>
        <strain evidence="3">ATCC 33096 / DSM 2489 / 6091</strain>
    </source>
</reference>
<protein>
    <recommendedName>
        <fullName evidence="4">Lipoprotein</fullName>
    </recommendedName>
</protein>
<dbReference type="EMBL" id="CP002631">
    <property type="protein sequence ID" value="AEB14908.1"/>
    <property type="molecule type" value="Genomic_DNA"/>
</dbReference>
<dbReference type="AlphaFoldDB" id="F2NW53"/>
<evidence type="ECO:0000313" key="2">
    <source>
        <dbReference type="EMBL" id="AEB14908.1"/>
    </source>
</evidence>
<keyword evidence="3" id="KW-1185">Reference proteome</keyword>
<dbReference type="HOGENOM" id="CLU_874189_0_0_12"/>
<feature type="chain" id="PRO_5003282965" description="Lipoprotein" evidence="1">
    <location>
        <begin position="23"/>
        <end position="318"/>
    </location>
</feature>
<dbReference type="KEGG" id="tsu:Tresu_2035"/>
<evidence type="ECO:0000256" key="1">
    <source>
        <dbReference type="SAM" id="SignalP"/>
    </source>
</evidence>
<evidence type="ECO:0008006" key="4">
    <source>
        <dbReference type="Google" id="ProtNLM"/>
    </source>
</evidence>
<evidence type="ECO:0000313" key="3">
    <source>
        <dbReference type="Proteomes" id="UP000006852"/>
    </source>
</evidence>
<sequence length="318" mass="35785">MKIRNFIFGIALICAICFTSCSDGSSSSDSNETSSRVLDLRIKKNGVVHNSSRSIENAAEITQTDHVKATAVSGGIQFEIALPSDASYLEIRRLEDIEGMEDFWTTRCEPQNILEYAGKTYTFVYPLCEPGEKYKFNIGIQVTDEKQNSKDLDAEIIIITATDGIGDIDYSNLTSRHIDLSYDGTKPTVKVLNVIPPEGDNVGTRIAYYAKNSSTETDWNNDVIWFGNYFGKESDTVSSTKLHEAKDYTSLDNPVYCSEAKNQNQELLAKGFSHFLESTNKSYLFAQYAYTFEVNEMKNPERYVWRTAILDSEAIKIK</sequence>
<name>F2NW53_TRES6</name>
<dbReference type="GeneID" id="302999157"/>
<organism evidence="2 3">
    <name type="scientific">Treponema succinifaciens (strain ATCC 33096 / DSM 2489 / 6091)</name>
    <dbReference type="NCBI Taxonomy" id="869209"/>
    <lineage>
        <taxon>Bacteria</taxon>
        <taxon>Pseudomonadati</taxon>
        <taxon>Spirochaetota</taxon>
        <taxon>Spirochaetia</taxon>
        <taxon>Spirochaetales</taxon>
        <taxon>Treponemataceae</taxon>
        <taxon>Treponema</taxon>
    </lineage>
</organism>
<dbReference type="Proteomes" id="UP000006852">
    <property type="component" value="Chromosome"/>
</dbReference>